<protein>
    <submittedName>
        <fullName evidence="4">sn-1,2-diacylglycerol ethanolamine- and cholinephosphotranferases</fullName>
    </submittedName>
</protein>
<name>A0A3S5BU36_9MICC</name>
<organism evidence="4 5">
    <name type="scientific">Rothia dentocariosa</name>
    <dbReference type="NCBI Taxonomy" id="2047"/>
    <lineage>
        <taxon>Bacteria</taxon>
        <taxon>Bacillati</taxon>
        <taxon>Actinomycetota</taxon>
        <taxon>Actinomycetes</taxon>
        <taxon>Micrococcales</taxon>
        <taxon>Micrococcaceae</taxon>
        <taxon>Rothia</taxon>
    </lineage>
</organism>
<keyword evidence="1 2" id="KW-0808">Transferase</keyword>
<evidence type="ECO:0000256" key="3">
    <source>
        <dbReference type="SAM" id="Phobius"/>
    </source>
</evidence>
<dbReference type="AlphaFoldDB" id="A0A3S5BU36"/>
<feature type="transmembrane region" description="Helical" evidence="3">
    <location>
        <begin position="74"/>
        <end position="99"/>
    </location>
</feature>
<dbReference type="InterPro" id="IPR043130">
    <property type="entry name" value="CDP-OH_PTrfase_TM_dom"/>
</dbReference>
<evidence type="ECO:0000256" key="2">
    <source>
        <dbReference type="RuleBase" id="RU003750"/>
    </source>
</evidence>
<dbReference type="GO" id="GO:0008654">
    <property type="term" value="P:phospholipid biosynthetic process"/>
    <property type="evidence" value="ECO:0007669"/>
    <property type="project" value="InterPro"/>
</dbReference>
<keyword evidence="3" id="KW-0472">Membrane</keyword>
<dbReference type="Pfam" id="PF01066">
    <property type="entry name" value="CDP-OH_P_transf"/>
    <property type="match status" value="1"/>
</dbReference>
<feature type="transmembrane region" description="Helical" evidence="3">
    <location>
        <begin position="160"/>
        <end position="182"/>
    </location>
</feature>
<evidence type="ECO:0000313" key="4">
    <source>
        <dbReference type="EMBL" id="VEJ28877.1"/>
    </source>
</evidence>
<keyword evidence="3" id="KW-0812">Transmembrane</keyword>
<dbReference type="GO" id="GO:0016780">
    <property type="term" value="F:phosphotransferase activity, for other substituted phosphate groups"/>
    <property type="evidence" value="ECO:0007669"/>
    <property type="project" value="InterPro"/>
</dbReference>
<dbReference type="InterPro" id="IPR000462">
    <property type="entry name" value="CDP-OH_P_trans"/>
</dbReference>
<feature type="transmembrane region" description="Helical" evidence="3">
    <location>
        <begin position="216"/>
        <end position="244"/>
    </location>
</feature>
<dbReference type="EMBL" id="LR134521">
    <property type="protein sequence ID" value="VEJ28877.1"/>
    <property type="molecule type" value="Genomic_DNA"/>
</dbReference>
<dbReference type="Gene3D" id="1.20.120.1760">
    <property type="match status" value="1"/>
</dbReference>
<accession>A0A3S5BU36</accession>
<evidence type="ECO:0000256" key="1">
    <source>
        <dbReference type="ARBA" id="ARBA00022679"/>
    </source>
</evidence>
<dbReference type="InterPro" id="IPR048254">
    <property type="entry name" value="CDP_ALCOHOL_P_TRANSF_CS"/>
</dbReference>
<dbReference type="STRING" id="762948.HMPREF0733_11477"/>
<gene>
    <name evidence="4" type="ORF">NCTC10918_00115</name>
</gene>
<feature type="transmembrane region" description="Helical" evidence="3">
    <location>
        <begin position="46"/>
        <end position="68"/>
    </location>
</feature>
<proteinExistence type="inferred from homology"/>
<reference evidence="4 5" key="1">
    <citation type="submission" date="2018-12" db="EMBL/GenBank/DDBJ databases">
        <authorList>
            <consortium name="Pathogen Informatics"/>
        </authorList>
    </citation>
    <scope>NUCLEOTIDE SEQUENCE [LARGE SCALE GENOMIC DNA]</scope>
    <source>
        <strain evidence="4 5">NCTC10918</strain>
    </source>
</reference>
<dbReference type="PROSITE" id="PS00379">
    <property type="entry name" value="CDP_ALCOHOL_P_TRANSF"/>
    <property type="match status" value="1"/>
</dbReference>
<comment type="similarity">
    <text evidence="2">Belongs to the CDP-alcohol phosphatidyltransferase class-I family.</text>
</comment>
<sequence>MGHITTPSTAKRPGFSDTLRALEQAQKPGIGVPAYTRWVNRRIARYFAAAAVSLGITPNGVTAVSAAISAAGVIVLLTVPPTILTGVIVAFLFALGYGLDSADGQVARVTGASSPAGEWLDHVVDSMRVPTVHLATLVGFIRFPEYFSASHTADGFPGGWILWALPMAFTVLTAGHFMSQILAEQLRKNRKTAAPSTGGNLRSFINLHMDAGTLCWIYIFWGFGVIFVFVYALLFLANAATVLLSMRRKYVTLATPASSPRRRHNREV</sequence>
<evidence type="ECO:0000313" key="5">
    <source>
        <dbReference type="Proteomes" id="UP000270988"/>
    </source>
</evidence>
<keyword evidence="3" id="KW-1133">Transmembrane helix</keyword>
<dbReference type="Proteomes" id="UP000270988">
    <property type="component" value="Chromosome"/>
</dbReference>
<dbReference type="GO" id="GO:0016020">
    <property type="term" value="C:membrane"/>
    <property type="evidence" value="ECO:0007669"/>
    <property type="project" value="InterPro"/>
</dbReference>